<sequence length="148" mass="15592">MTRRFDDVARSVAGEVAPEEAAFYPVIAAAVRRDPGRILRPACDDPPGAGVAGTAALVTPIVITVLSDVVAGLLAETAGGHARRRSGRLWHRPENGIADPSTEVPVLEPALADRAGRAAEQAALDMRIGPGAALRLRQAMHRHLSGRR</sequence>
<evidence type="ECO:0000313" key="3">
    <source>
        <dbReference type="Proteomes" id="UP000540685"/>
    </source>
</evidence>
<name>A0A7W9INN9_9ACTN</name>
<dbReference type="AlphaFoldDB" id="A0A7W9INN9"/>
<organism evidence="2 3">
    <name type="scientific">Streptosporangium becharense</name>
    <dbReference type="NCBI Taxonomy" id="1816182"/>
    <lineage>
        <taxon>Bacteria</taxon>
        <taxon>Bacillati</taxon>
        <taxon>Actinomycetota</taxon>
        <taxon>Actinomycetes</taxon>
        <taxon>Streptosporangiales</taxon>
        <taxon>Streptosporangiaceae</taxon>
        <taxon>Streptosporangium</taxon>
    </lineage>
</organism>
<reference evidence="2 3" key="1">
    <citation type="submission" date="2020-08" db="EMBL/GenBank/DDBJ databases">
        <title>Sequencing the genomes of 1000 actinobacteria strains.</title>
        <authorList>
            <person name="Klenk H.-P."/>
        </authorList>
    </citation>
    <scope>NUCLEOTIDE SEQUENCE [LARGE SCALE GENOMIC DNA]</scope>
    <source>
        <strain evidence="2 3">DSM 46887</strain>
    </source>
</reference>
<evidence type="ECO:0000256" key="1">
    <source>
        <dbReference type="SAM" id="MobiDB-lite"/>
    </source>
</evidence>
<accession>A0A7W9INN9</accession>
<evidence type="ECO:0000313" key="2">
    <source>
        <dbReference type="EMBL" id="MBB5823463.1"/>
    </source>
</evidence>
<protein>
    <submittedName>
        <fullName evidence="2">Uncharacterized protein</fullName>
    </submittedName>
</protein>
<proteinExistence type="predicted"/>
<keyword evidence="3" id="KW-1185">Reference proteome</keyword>
<dbReference type="RefSeq" id="WP_184547041.1">
    <property type="nucleotide sequence ID" value="NZ_JACHMP010000001.1"/>
</dbReference>
<gene>
    <name evidence="2" type="ORF">F4562_006525</name>
</gene>
<dbReference type="EMBL" id="JACHMP010000001">
    <property type="protein sequence ID" value="MBB5823463.1"/>
    <property type="molecule type" value="Genomic_DNA"/>
</dbReference>
<feature type="region of interest" description="Disordered" evidence="1">
    <location>
        <begin position="82"/>
        <end position="101"/>
    </location>
</feature>
<dbReference type="Proteomes" id="UP000540685">
    <property type="component" value="Unassembled WGS sequence"/>
</dbReference>
<comment type="caution">
    <text evidence="2">The sequence shown here is derived from an EMBL/GenBank/DDBJ whole genome shotgun (WGS) entry which is preliminary data.</text>
</comment>